<dbReference type="PANTHER" id="PTHR19923:SF0">
    <property type="entry name" value="PLEIOTROPIC REGULATOR 1"/>
    <property type="match status" value="1"/>
</dbReference>
<dbReference type="STRING" id="1246581.A0A2H9TPK8"/>
<dbReference type="GO" id="GO:0071013">
    <property type="term" value="C:catalytic step 2 spliceosome"/>
    <property type="evidence" value="ECO:0007669"/>
    <property type="project" value="TreeGrafter"/>
</dbReference>
<dbReference type="InterPro" id="IPR020472">
    <property type="entry name" value="WD40_PAC1"/>
</dbReference>
<dbReference type="SUPFAM" id="SSF50978">
    <property type="entry name" value="WD40 repeat-like"/>
    <property type="match status" value="1"/>
</dbReference>
<reference evidence="6 7" key="1">
    <citation type="submission" date="2016-10" db="EMBL/GenBank/DDBJ databases">
        <title>The genome of Paramicrosporidium saccamoebae is the missing link in understanding Cryptomycota and Microsporidia evolution.</title>
        <authorList>
            <person name="Quandt C.A."/>
            <person name="Beaudet D."/>
            <person name="Corsaro D."/>
            <person name="Michel R."/>
            <person name="Corradi N."/>
            <person name="James T."/>
        </authorList>
    </citation>
    <scope>NUCLEOTIDE SEQUENCE [LARGE SCALE GENOMIC DNA]</scope>
    <source>
        <strain evidence="6 7">KSL3</strain>
    </source>
</reference>
<dbReference type="InterPro" id="IPR001680">
    <property type="entry name" value="WD40_rpt"/>
</dbReference>
<dbReference type="InterPro" id="IPR036322">
    <property type="entry name" value="WD40_repeat_dom_sf"/>
</dbReference>
<gene>
    <name evidence="6" type="ORF">PSACC_00600</name>
</gene>
<evidence type="ECO:0000256" key="3">
    <source>
        <dbReference type="ARBA" id="ARBA00025726"/>
    </source>
</evidence>
<name>A0A2H9TPK8_9FUNG</name>
<dbReference type="InterPro" id="IPR045241">
    <property type="entry name" value="Prp46/PLRG1-like"/>
</dbReference>
<dbReference type="PROSITE" id="PS50294">
    <property type="entry name" value="WD_REPEATS_REGION"/>
    <property type="match status" value="5"/>
</dbReference>
<dbReference type="CDD" id="cd00200">
    <property type="entry name" value="WD40"/>
    <property type="match status" value="1"/>
</dbReference>
<comment type="caution">
    <text evidence="6">The sequence shown here is derived from an EMBL/GenBank/DDBJ whole genome shotgun (WGS) entry which is preliminary data.</text>
</comment>
<evidence type="ECO:0000256" key="2">
    <source>
        <dbReference type="ARBA" id="ARBA00022737"/>
    </source>
</evidence>
<evidence type="ECO:0000256" key="4">
    <source>
        <dbReference type="PROSITE-ProRule" id="PRU00221"/>
    </source>
</evidence>
<dbReference type="Proteomes" id="UP000240830">
    <property type="component" value="Unassembled WGS sequence"/>
</dbReference>
<keyword evidence="2" id="KW-0677">Repeat</keyword>
<dbReference type="PROSITE" id="PS50082">
    <property type="entry name" value="WD_REPEATS_2"/>
    <property type="match status" value="5"/>
</dbReference>
<dbReference type="InterPro" id="IPR015943">
    <property type="entry name" value="WD40/YVTN_repeat-like_dom_sf"/>
</dbReference>
<accession>A0A2H9TPK8</accession>
<proteinExistence type="inferred from homology"/>
<dbReference type="SMART" id="SM00320">
    <property type="entry name" value="WD40"/>
    <property type="match status" value="7"/>
</dbReference>
<evidence type="ECO:0000256" key="5">
    <source>
        <dbReference type="SAM" id="MobiDB-lite"/>
    </source>
</evidence>
<dbReference type="GO" id="GO:0000974">
    <property type="term" value="C:Prp19 complex"/>
    <property type="evidence" value="ECO:0007669"/>
    <property type="project" value="EnsemblFungi"/>
</dbReference>
<keyword evidence="7" id="KW-1185">Reference proteome</keyword>
<feature type="repeat" description="WD" evidence="4">
    <location>
        <begin position="70"/>
        <end position="111"/>
    </location>
</feature>
<feature type="repeat" description="WD" evidence="4">
    <location>
        <begin position="28"/>
        <end position="69"/>
    </location>
</feature>
<dbReference type="GO" id="GO:0071011">
    <property type="term" value="C:precatalytic spliceosome"/>
    <property type="evidence" value="ECO:0007669"/>
    <property type="project" value="TreeGrafter"/>
</dbReference>
<feature type="region of interest" description="Disordered" evidence="5">
    <location>
        <begin position="1"/>
        <end position="20"/>
    </location>
</feature>
<feature type="repeat" description="WD" evidence="4">
    <location>
        <begin position="237"/>
        <end position="277"/>
    </location>
</feature>
<dbReference type="InterPro" id="IPR019775">
    <property type="entry name" value="WD40_repeat_CS"/>
</dbReference>
<organism evidence="6 7">
    <name type="scientific">Paramicrosporidium saccamoebae</name>
    <dbReference type="NCBI Taxonomy" id="1246581"/>
    <lineage>
        <taxon>Eukaryota</taxon>
        <taxon>Fungi</taxon>
        <taxon>Fungi incertae sedis</taxon>
        <taxon>Cryptomycota</taxon>
        <taxon>Cryptomycota incertae sedis</taxon>
        <taxon>Paramicrosporidium</taxon>
    </lineage>
</organism>
<dbReference type="GO" id="GO:0071014">
    <property type="term" value="C:post-mRNA release spliceosomal complex"/>
    <property type="evidence" value="ECO:0007669"/>
    <property type="project" value="EnsemblFungi"/>
</dbReference>
<dbReference type="OrthoDB" id="10256122at2759"/>
<dbReference type="PRINTS" id="PR00320">
    <property type="entry name" value="GPROTEINBRPT"/>
</dbReference>
<dbReference type="Pfam" id="PF00400">
    <property type="entry name" value="WD40"/>
    <property type="match status" value="7"/>
</dbReference>
<evidence type="ECO:0000313" key="6">
    <source>
        <dbReference type="EMBL" id="PJF19600.1"/>
    </source>
</evidence>
<feature type="repeat" description="WD" evidence="4">
    <location>
        <begin position="112"/>
        <end position="153"/>
    </location>
</feature>
<dbReference type="AlphaFoldDB" id="A0A2H9TPK8"/>
<evidence type="ECO:0000256" key="1">
    <source>
        <dbReference type="ARBA" id="ARBA00022574"/>
    </source>
</evidence>
<dbReference type="Gene3D" id="2.130.10.10">
    <property type="entry name" value="YVTN repeat-like/Quinoprotein amine dehydrogenase"/>
    <property type="match status" value="1"/>
</dbReference>
<dbReference type="FunFam" id="2.130.10.10:FF:000012">
    <property type="entry name" value="Putative pleiotropic regulator 1"/>
    <property type="match status" value="1"/>
</dbReference>
<dbReference type="GO" id="GO:0045292">
    <property type="term" value="P:mRNA cis splicing, via spliceosome"/>
    <property type="evidence" value="ECO:0007669"/>
    <property type="project" value="EnsemblFungi"/>
</dbReference>
<keyword evidence="1 4" id="KW-0853">WD repeat</keyword>
<dbReference type="PROSITE" id="PS00678">
    <property type="entry name" value="WD_REPEATS_1"/>
    <property type="match status" value="2"/>
</dbReference>
<comment type="similarity">
    <text evidence="3">Belongs to the WD repeat PRL1/PRL2 family.</text>
</comment>
<sequence>MSQQLTTQPKTKRPDARPHSQWRLMRVQSGHTGWVRSLAVDVSNQWFASGSADRTIKIWDLPSGTLKLTLTGHIGSVRGLAVSPRHPYLFSVSDDKMIKCWDLEQNKVVRHYHGHLSGVYAVALHPTLDLLVTAGRDATARVWDLRTRQAIHVLGGHKQTVSAVLTNECKPQIVTAGMDATIRLWDVVAGKTMAVLTHHKRSVRTLAGHPTEYTFVSGATDHLKKWKLPEGTFLNDFDGHDTVINTVSVNHDNVLVSGGDNGSLRFWDWGSGECFQKLDSIPQPGSLDCEAAIYASTFDRTGLRLLTGEGDKSIKVWKEVEVEPDE</sequence>
<dbReference type="PANTHER" id="PTHR19923">
    <property type="entry name" value="WD40 REPEAT PROTEINPRL1/PRL2-RELATED"/>
    <property type="match status" value="1"/>
</dbReference>
<evidence type="ECO:0000313" key="7">
    <source>
        <dbReference type="Proteomes" id="UP000240830"/>
    </source>
</evidence>
<protein>
    <submittedName>
        <fullName evidence="6">Pre-mRNA-splicing factor prp5</fullName>
    </submittedName>
</protein>
<feature type="repeat" description="WD" evidence="4">
    <location>
        <begin position="154"/>
        <end position="195"/>
    </location>
</feature>
<dbReference type="EMBL" id="MTSL01000050">
    <property type="protein sequence ID" value="PJF19600.1"/>
    <property type="molecule type" value="Genomic_DNA"/>
</dbReference>